<accession>A0A9D1DAM4</accession>
<evidence type="ECO:0000313" key="5">
    <source>
        <dbReference type="Proteomes" id="UP000886757"/>
    </source>
</evidence>
<feature type="region of interest" description="Disordered" evidence="1">
    <location>
        <begin position="399"/>
        <end position="436"/>
    </location>
</feature>
<dbReference type="Gene3D" id="2.60.40.10">
    <property type="entry name" value="Immunoglobulins"/>
    <property type="match status" value="3"/>
</dbReference>
<evidence type="ECO:0000256" key="1">
    <source>
        <dbReference type="SAM" id="MobiDB-lite"/>
    </source>
</evidence>
<feature type="compositionally biased region" description="Basic and acidic residues" evidence="1">
    <location>
        <begin position="7"/>
        <end position="25"/>
    </location>
</feature>
<feature type="region of interest" description="Disordered" evidence="1">
    <location>
        <begin position="139"/>
        <end position="173"/>
    </location>
</feature>
<name>A0A9D1DAM4_9FIRM</name>
<feature type="non-terminal residue" evidence="4">
    <location>
        <position position="1"/>
    </location>
</feature>
<dbReference type="InterPro" id="IPR055354">
    <property type="entry name" value="DUF7507"/>
</dbReference>
<evidence type="ECO:0000259" key="3">
    <source>
        <dbReference type="Pfam" id="PF24346"/>
    </source>
</evidence>
<dbReference type="AlphaFoldDB" id="A0A9D1DAM4"/>
<dbReference type="EMBL" id="DVGK01000138">
    <property type="protein sequence ID" value="HIR14622.1"/>
    <property type="molecule type" value="Genomic_DNA"/>
</dbReference>
<organism evidence="4 5">
    <name type="scientific">Candidatus Choladousia intestinavium</name>
    <dbReference type="NCBI Taxonomy" id="2840727"/>
    <lineage>
        <taxon>Bacteria</taxon>
        <taxon>Bacillati</taxon>
        <taxon>Bacillota</taxon>
        <taxon>Clostridia</taxon>
        <taxon>Lachnospirales</taxon>
        <taxon>Lachnospiraceae</taxon>
        <taxon>Lachnospiraceae incertae sedis</taxon>
        <taxon>Candidatus Choladousia</taxon>
    </lineage>
</organism>
<feature type="compositionally biased region" description="Basic and acidic residues" evidence="1">
    <location>
        <begin position="271"/>
        <end position="287"/>
    </location>
</feature>
<feature type="domain" description="DUF7507" evidence="3">
    <location>
        <begin position="432"/>
        <end position="538"/>
    </location>
</feature>
<reference evidence="4" key="2">
    <citation type="journal article" date="2021" name="PeerJ">
        <title>Extensive microbial diversity within the chicken gut microbiome revealed by metagenomics and culture.</title>
        <authorList>
            <person name="Gilroy R."/>
            <person name="Ravi A."/>
            <person name="Getino M."/>
            <person name="Pursley I."/>
            <person name="Horton D.L."/>
            <person name="Alikhan N.F."/>
            <person name="Baker D."/>
            <person name="Gharbi K."/>
            <person name="Hall N."/>
            <person name="Watson M."/>
            <person name="Adriaenssens E.M."/>
            <person name="Foster-Nyarko E."/>
            <person name="Jarju S."/>
            <person name="Secka A."/>
            <person name="Antonio M."/>
            <person name="Oren A."/>
            <person name="Chaudhuri R.R."/>
            <person name="La Ragione R."/>
            <person name="Hildebrand F."/>
            <person name="Pallen M.J."/>
        </authorList>
    </citation>
    <scope>NUCLEOTIDE SEQUENCE</scope>
    <source>
        <strain evidence="4">ChiSjej4B22-8148</strain>
    </source>
</reference>
<feature type="compositionally biased region" description="Acidic residues" evidence="1">
    <location>
        <begin position="157"/>
        <end position="166"/>
    </location>
</feature>
<feature type="domain" description="DUF7507" evidence="3">
    <location>
        <begin position="39"/>
        <end position="146"/>
    </location>
</feature>
<feature type="region of interest" description="Disordered" evidence="1">
    <location>
        <begin position="809"/>
        <end position="846"/>
    </location>
</feature>
<feature type="transmembrane region" description="Helical" evidence="2">
    <location>
        <begin position="854"/>
        <end position="873"/>
    </location>
</feature>
<dbReference type="InterPro" id="IPR051172">
    <property type="entry name" value="Chlamydia_OmcB"/>
</dbReference>
<keyword evidence="2" id="KW-0472">Membrane</keyword>
<feature type="region of interest" description="Disordered" evidence="1">
    <location>
        <begin position="1"/>
        <end position="43"/>
    </location>
</feature>
<comment type="caution">
    <text evidence="4">The sequence shown here is derived from an EMBL/GenBank/DDBJ whole genome shotgun (WGS) entry which is preliminary data.</text>
</comment>
<dbReference type="PANTHER" id="PTHR34819">
    <property type="entry name" value="LARGE CYSTEINE-RICH PERIPLASMIC PROTEIN OMCB"/>
    <property type="match status" value="1"/>
</dbReference>
<proteinExistence type="predicted"/>
<protein>
    <submittedName>
        <fullName evidence="4">DUF11 domain-containing protein</fullName>
    </submittedName>
</protein>
<dbReference type="PANTHER" id="PTHR34819:SF3">
    <property type="entry name" value="CELL SURFACE PROTEIN"/>
    <property type="match status" value="1"/>
</dbReference>
<feature type="domain" description="DUF7507" evidence="3">
    <location>
        <begin position="300"/>
        <end position="406"/>
    </location>
</feature>
<dbReference type="InterPro" id="IPR013783">
    <property type="entry name" value="Ig-like_fold"/>
</dbReference>
<keyword evidence="2" id="KW-0812">Transmembrane</keyword>
<dbReference type="Pfam" id="PF24346">
    <property type="entry name" value="DUF7507"/>
    <property type="match status" value="4"/>
</dbReference>
<feature type="region of interest" description="Disordered" evidence="1">
    <location>
        <begin position="530"/>
        <end position="565"/>
    </location>
</feature>
<dbReference type="NCBIfam" id="TIGR01451">
    <property type="entry name" value="B_ant_repeat"/>
    <property type="match status" value="4"/>
</dbReference>
<dbReference type="Proteomes" id="UP000886757">
    <property type="component" value="Unassembled WGS sequence"/>
</dbReference>
<feature type="compositionally biased region" description="Acidic residues" evidence="1">
    <location>
        <begin position="288"/>
        <end position="297"/>
    </location>
</feature>
<keyword evidence="2" id="KW-1133">Transmembrane helix</keyword>
<sequence>ILNEVTAKGDEIEDPKNPDEPKTPEGGDEEEDTPESPDASLTVNKTSDVTEGETVGLGDTITYTITVTNDGNVPYYNVEVTDKLDGVEIQESAEYTVSGEGQVMISELAVDQTVTITATYVVTSDDILAGTILNEVTAKGDEIEDPKNPDKPKTPEGGDEEEDTPESPDASLTVKKTSDVAEGETVGLGDTITYTITVTNDGNVPYHNVEVTDQLDGAEIQNGEDYTVNEEGKAVISELAVGQTVTIKATYVVTSDDILAGTIVNEVTAKGDEIKDPNKPDEPKTPEGGDEEEDPTEDINPSLTVVKTSDVPEGEKVSLNDVITYTITVSNSGNVPYKNLIVDDKLEGAQIQSGADYTVNEDGNAVIAELHVDQTVTITAIYTVTEADISAGTVHNSVAVTGDEIPDPTPDPEDPKVPEGEDEEDDPTDDRNPHLSVTKTVTSTPAAADGRYVVGETITYQVVVTNDGNLTLTDITVTDAMTRPDGTGTVPSGLEQGTTVIDRLAPGESRTLTYDHVVTEADLGGTLANAVTVGGTPEIPDPNPDPADPEPRPQDETTTEVTTEDPSNCTITVTKQTVDALNDEMIIVAEGQFYAALFSDEALTQRVSDVQTISFNGNQASSATVFQNLKRGTYYVAETDANGNVITTGEYDGGAYVPQYPDGNRVVITENAASANFTFNNGFVVMPDGFYIAKTITITKEVKSISGKAMNVNDTFYAGIFTDAGYTQLADTVSQNIVALDLNGKSSVSAEVQVSVPQNDEALQLYITEVNADGTPVENLDDFGYNVEIDNVSVTLSETSADAAVTITNTSTEEEVQSECENTETNSSTSGDSSDGNTSSKAAKSVKTGDETNITLYAALLLGAAFIFFAAAVSRRRKEN</sequence>
<dbReference type="InterPro" id="IPR047589">
    <property type="entry name" value="DUF11_rpt"/>
</dbReference>
<reference evidence="4" key="1">
    <citation type="submission" date="2020-10" db="EMBL/GenBank/DDBJ databases">
        <authorList>
            <person name="Gilroy R."/>
        </authorList>
    </citation>
    <scope>NUCLEOTIDE SEQUENCE</scope>
    <source>
        <strain evidence="4">ChiSjej4B22-8148</strain>
    </source>
</reference>
<feature type="domain" description="DUF7507" evidence="3">
    <location>
        <begin position="170"/>
        <end position="278"/>
    </location>
</feature>
<evidence type="ECO:0000256" key="2">
    <source>
        <dbReference type="SAM" id="Phobius"/>
    </source>
</evidence>
<feature type="compositionally biased region" description="Low complexity" evidence="1">
    <location>
        <begin position="823"/>
        <end position="840"/>
    </location>
</feature>
<feature type="compositionally biased region" description="Acidic residues" evidence="1">
    <location>
        <begin position="812"/>
        <end position="822"/>
    </location>
</feature>
<feature type="compositionally biased region" description="Basic and acidic residues" evidence="1">
    <location>
        <begin position="139"/>
        <end position="156"/>
    </location>
</feature>
<feature type="compositionally biased region" description="Acidic residues" evidence="1">
    <location>
        <begin position="26"/>
        <end position="35"/>
    </location>
</feature>
<feature type="region of interest" description="Disordered" evidence="1">
    <location>
        <begin position="271"/>
        <end position="301"/>
    </location>
</feature>
<gene>
    <name evidence="4" type="ORF">IAB31_11950</name>
</gene>
<evidence type="ECO:0000313" key="4">
    <source>
        <dbReference type="EMBL" id="HIR14622.1"/>
    </source>
</evidence>